<dbReference type="AlphaFoldDB" id="A0A853JDA7"/>
<evidence type="ECO:0008006" key="3">
    <source>
        <dbReference type="Google" id="ProtNLM"/>
    </source>
</evidence>
<gene>
    <name evidence="1" type="ORF">H0E84_09140</name>
</gene>
<name>A0A853JDA7_9GAMM</name>
<dbReference type="EMBL" id="JACCKA010000056">
    <property type="protein sequence ID" value="NZA26550.1"/>
    <property type="molecule type" value="Genomic_DNA"/>
</dbReference>
<organism evidence="1 2">
    <name type="scientific">Luteimonas salinisoli</name>
    <dbReference type="NCBI Taxonomy" id="2752307"/>
    <lineage>
        <taxon>Bacteria</taxon>
        <taxon>Pseudomonadati</taxon>
        <taxon>Pseudomonadota</taxon>
        <taxon>Gammaproteobacteria</taxon>
        <taxon>Lysobacterales</taxon>
        <taxon>Lysobacteraceae</taxon>
        <taxon>Luteimonas</taxon>
    </lineage>
</organism>
<dbReference type="Proteomes" id="UP000578091">
    <property type="component" value="Unassembled WGS sequence"/>
</dbReference>
<dbReference type="RefSeq" id="WP_180678341.1">
    <property type="nucleotide sequence ID" value="NZ_JACCKA010000056.1"/>
</dbReference>
<comment type="caution">
    <text evidence="1">The sequence shown here is derived from an EMBL/GenBank/DDBJ whole genome shotgun (WGS) entry which is preliminary data.</text>
</comment>
<reference evidence="1 2" key="1">
    <citation type="submission" date="2020-07" db="EMBL/GenBank/DDBJ databases">
        <title>Luteimonas sp. SJ-92.</title>
        <authorList>
            <person name="Huang X.-X."/>
            <person name="Xu L."/>
            <person name="Sun J.-Q."/>
        </authorList>
    </citation>
    <scope>NUCLEOTIDE SEQUENCE [LARGE SCALE GENOMIC DNA]</scope>
    <source>
        <strain evidence="1 2">SJ-92</strain>
    </source>
</reference>
<keyword evidence="2" id="KW-1185">Reference proteome</keyword>
<protein>
    <recommendedName>
        <fullName evidence="3">TraB/GumN family protein</fullName>
    </recommendedName>
</protein>
<accession>A0A853JDA7</accession>
<sequence length="264" mass="29313">MPARAVATRIGREQGRPTMWLRWMVAGLLGVSAWAGAQEPATEVAVLSTLHRMHGDVPGYGLDVLAGDLEALAPDVLCIEVRPDRLAERAPEQVKIEYPEVVYPMLEQGGYRVYPMEPAEPAYSVMVEPYRAAQEAFVAGQPEASAAFDAYVEGMYAALRAYWTSSARVNDAVTDAHMRAKHMLQDALFGTAEAEGWERWNRHFLAVVDRALDENPGKRVVVLVGAEHAYWLRDRLRGRPGIRLLGTVESPERRPRKPQAVPGE</sequence>
<proteinExistence type="predicted"/>
<evidence type="ECO:0000313" key="2">
    <source>
        <dbReference type="Proteomes" id="UP000578091"/>
    </source>
</evidence>
<evidence type="ECO:0000313" key="1">
    <source>
        <dbReference type="EMBL" id="NZA26550.1"/>
    </source>
</evidence>